<keyword evidence="5" id="KW-0732">Signal</keyword>
<dbReference type="InterPro" id="IPR002502">
    <property type="entry name" value="Amidase_domain"/>
</dbReference>
<dbReference type="PANTHER" id="PTHR30417:SF1">
    <property type="entry name" value="N-ACETYLMURAMOYL-L-ALANINE AMIDASE AMID"/>
    <property type="match status" value="1"/>
</dbReference>
<dbReference type="RefSeq" id="WP_078234770.1">
    <property type="nucleotide sequence ID" value="NZ_BAABTN010000035.1"/>
</dbReference>
<dbReference type="CDD" id="cd06583">
    <property type="entry name" value="PGRP"/>
    <property type="match status" value="1"/>
</dbReference>
<feature type="domain" description="N-acetylmuramoyl-L-alanine amidase" evidence="6">
    <location>
        <begin position="88"/>
        <end position="217"/>
    </location>
</feature>
<evidence type="ECO:0000313" key="8">
    <source>
        <dbReference type="EMBL" id="GDY71466.1"/>
    </source>
</evidence>
<keyword evidence="4" id="KW-0961">Cell wall biogenesis/degradation</keyword>
<evidence type="ECO:0000256" key="2">
    <source>
        <dbReference type="ARBA" id="ARBA00011901"/>
    </source>
</evidence>
<evidence type="ECO:0000256" key="5">
    <source>
        <dbReference type="SAM" id="SignalP"/>
    </source>
</evidence>
<dbReference type="AlphaFoldDB" id="A0A4D4MI37"/>
<evidence type="ECO:0000256" key="3">
    <source>
        <dbReference type="ARBA" id="ARBA00022801"/>
    </source>
</evidence>
<comment type="caution">
    <text evidence="8">The sequence shown here is derived from an EMBL/GenBank/DDBJ whole genome shotgun (WGS) entry which is preliminary data.</text>
</comment>
<dbReference type="Proteomes" id="UP000299211">
    <property type="component" value="Unassembled WGS sequence"/>
</dbReference>
<evidence type="ECO:0000259" key="6">
    <source>
        <dbReference type="SMART" id="SM00644"/>
    </source>
</evidence>
<keyword evidence="3" id="KW-0378">Hydrolase</keyword>
<evidence type="ECO:0000313" key="9">
    <source>
        <dbReference type="Proteomes" id="UP000299211"/>
    </source>
</evidence>
<protein>
    <recommendedName>
        <fullName evidence="2">N-acetylmuramoyl-L-alanine amidase</fullName>
        <ecNumber evidence="2">3.5.1.28</ecNumber>
    </recommendedName>
</protein>
<dbReference type="GO" id="GO:0008745">
    <property type="term" value="F:N-acetylmuramoyl-L-alanine amidase activity"/>
    <property type="evidence" value="ECO:0007669"/>
    <property type="project" value="UniProtKB-EC"/>
</dbReference>
<evidence type="ECO:0000313" key="7">
    <source>
        <dbReference type="EMBL" id="GDY68179.1"/>
    </source>
</evidence>
<organism evidence="8 9">
    <name type="scientific">Streptomyces avermitilis</name>
    <dbReference type="NCBI Taxonomy" id="33903"/>
    <lineage>
        <taxon>Bacteria</taxon>
        <taxon>Bacillati</taxon>
        <taxon>Actinomycetota</taxon>
        <taxon>Actinomycetes</taxon>
        <taxon>Kitasatosporales</taxon>
        <taxon>Streptomycetaceae</taxon>
        <taxon>Streptomyces</taxon>
    </lineage>
</organism>
<dbReference type="GO" id="GO:0071555">
    <property type="term" value="P:cell wall organization"/>
    <property type="evidence" value="ECO:0007669"/>
    <property type="project" value="UniProtKB-KW"/>
</dbReference>
<dbReference type="PROSITE" id="PS51318">
    <property type="entry name" value="TAT"/>
    <property type="match status" value="1"/>
</dbReference>
<reference evidence="7 10" key="2">
    <citation type="submission" date="2019-04" db="EMBL/GenBank/DDBJ databases">
        <title>Draft genome sequences of Streptomyces avermitilis NBRC 14893.</title>
        <authorList>
            <person name="Komaki H."/>
            <person name="Tamura T."/>
            <person name="Hosoyama A."/>
        </authorList>
    </citation>
    <scope>NUCLEOTIDE SEQUENCE [LARGE SCALE GENOMIC DNA]</scope>
    <source>
        <strain evidence="7 10">NBRC 14893</strain>
    </source>
</reference>
<dbReference type="FunFam" id="3.40.80.10:FF:000006">
    <property type="entry name" value="N-acetylmuramoyl-L-alanine amidase"/>
    <property type="match status" value="1"/>
</dbReference>
<dbReference type="InterPro" id="IPR036505">
    <property type="entry name" value="Amidase/PGRP_sf"/>
</dbReference>
<dbReference type="GO" id="GO:0009254">
    <property type="term" value="P:peptidoglycan turnover"/>
    <property type="evidence" value="ECO:0007669"/>
    <property type="project" value="TreeGrafter"/>
</dbReference>
<dbReference type="Gene3D" id="3.40.80.10">
    <property type="entry name" value="Peptidoglycan recognition protein-like"/>
    <property type="match status" value="1"/>
</dbReference>
<name>A0A4D4MI37_STRAX</name>
<dbReference type="EC" id="3.5.1.28" evidence="2"/>
<dbReference type="Pfam" id="PF01510">
    <property type="entry name" value="Amidase_2"/>
    <property type="match status" value="1"/>
</dbReference>
<dbReference type="SMART" id="SM00644">
    <property type="entry name" value="Ami_2"/>
    <property type="match status" value="1"/>
</dbReference>
<gene>
    <name evidence="7" type="ORF">SAV14893_075720</name>
    <name evidence="8" type="ORF">SAV31267_009510</name>
</gene>
<dbReference type="GO" id="GO:0009253">
    <property type="term" value="P:peptidoglycan catabolic process"/>
    <property type="evidence" value="ECO:0007669"/>
    <property type="project" value="InterPro"/>
</dbReference>
<reference evidence="8 9" key="1">
    <citation type="submission" date="2019-04" db="EMBL/GenBank/DDBJ databases">
        <title>Draft genome sequences of Streptomyces avermitilis ATCC 31267.</title>
        <authorList>
            <person name="Komaki H."/>
            <person name="Tamura T."/>
            <person name="Hosoyama A."/>
        </authorList>
    </citation>
    <scope>NUCLEOTIDE SEQUENCE [LARGE SCALE GENOMIC DNA]</scope>
    <source>
        <strain evidence="8 9">ATCC 31267</strain>
    </source>
</reference>
<comment type="catalytic activity">
    <reaction evidence="1">
        <text>Hydrolyzes the link between N-acetylmuramoyl residues and L-amino acid residues in certain cell-wall glycopeptides.</text>
        <dbReference type="EC" id="3.5.1.28"/>
    </reaction>
</comment>
<dbReference type="EMBL" id="BJHY01000001">
    <property type="protein sequence ID" value="GDY71466.1"/>
    <property type="molecule type" value="Genomic_DNA"/>
</dbReference>
<dbReference type="SUPFAM" id="SSF55846">
    <property type="entry name" value="N-acetylmuramoyl-L-alanine amidase-like"/>
    <property type="match status" value="1"/>
</dbReference>
<dbReference type="EMBL" id="BJHX01000001">
    <property type="protein sequence ID" value="GDY68179.1"/>
    <property type="molecule type" value="Genomic_DNA"/>
</dbReference>
<evidence type="ECO:0000256" key="4">
    <source>
        <dbReference type="ARBA" id="ARBA00023316"/>
    </source>
</evidence>
<dbReference type="InterPro" id="IPR051206">
    <property type="entry name" value="NAMLAA_amidase_2"/>
</dbReference>
<feature type="signal peptide" evidence="5">
    <location>
        <begin position="1"/>
        <end position="27"/>
    </location>
</feature>
<evidence type="ECO:0000313" key="10">
    <source>
        <dbReference type="Proteomes" id="UP000302139"/>
    </source>
</evidence>
<sequence length="246" mass="26380">MEHSLITRRRLLRGALCAASGAAAVLALPKTLGVGTRGEAGSGQPPYGPARIRAGAGAGSGAAGHPAVGDAVVDYPSARWVPAAVSNYTSVAGHEARPVEYVVIHLTTDPFPVMVDIFQDPDRGVSAHYMVRAADGHVAQCVREGDIAWHAGNWEYNNNSIGIEHEGWLEEISYSDVMYRASAQLTAGICAKYGIPVDREHILGHVEIPDSTHDDPGPNWDWDTYMRLVRLAGIPRSTTAARPQLR</sequence>
<feature type="chain" id="PRO_5033440456" description="N-acetylmuramoyl-L-alanine amidase" evidence="5">
    <location>
        <begin position="28"/>
        <end position="246"/>
    </location>
</feature>
<accession>A0A4D4MI37</accession>
<dbReference type="Proteomes" id="UP000302139">
    <property type="component" value="Unassembled WGS sequence"/>
</dbReference>
<dbReference type="InterPro" id="IPR006311">
    <property type="entry name" value="TAT_signal"/>
</dbReference>
<evidence type="ECO:0000256" key="1">
    <source>
        <dbReference type="ARBA" id="ARBA00001561"/>
    </source>
</evidence>
<dbReference type="PANTHER" id="PTHR30417">
    <property type="entry name" value="N-ACETYLMURAMOYL-L-ALANINE AMIDASE AMID"/>
    <property type="match status" value="1"/>
</dbReference>
<proteinExistence type="predicted"/>